<keyword evidence="5" id="KW-1185">Reference proteome</keyword>
<dbReference type="PANTHER" id="PTHR11039">
    <property type="entry name" value="NEBULIN"/>
    <property type="match status" value="1"/>
</dbReference>
<feature type="region of interest" description="Disordered" evidence="3">
    <location>
        <begin position="170"/>
        <end position="203"/>
    </location>
</feature>
<evidence type="ECO:0000313" key="4">
    <source>
        <dbReference type="EMBL" id="PKU30210.1"/>
    </source>
</evidence>
<reference evidence="5" key="1">
    <citation type="submission" date="2017-11" db="EMBL/GenBank/DDBJ databases">
        <authorList>
            <person name="Lima N.C."/>
            <person name="Parody-Merino A.M."/>
            <person name="Battley P.F."/>
            <person name="Fidler A.E."/>
            <person name="Prosdocimi F."/>
        </authorList>
    </citation>
    <scope>NUCLEOTIDE SEQUENCE [LARGE SCALE GENOMIC DNA]</scope>
</reference>
<dbReference type="GO" id="GO:0030018">
    <property type="term" value="C:Z disc"/>
    <property type="evidence" value="ECO:0007669"/>
    <property type="project" value="InterPro"/>
</dbReference>
<feature type="compositionally biased region" description="Basic and acidic residues" evidence="3">
    <location>
        <begin position="180"/>
        <end position="203"/>
    </location>
</feature>
<proteinExistence type="predicted"/>
<reference evidence="5" key="2">
    <citation type="submission" date="2017-12" db="EMBL/GenBank/DDBJ databases">
        <title>Genome sequence of the Bar-tailed Godwit (Limosa lapponica baueri).</title>
        <authorList>
            <person name="Lima N.C.B."/>
            <person name="Parody-Merino A.M."/>
            <person name="Battley P.F."/>
            <person name="Fidler A.E."/>
            <person name="Prosdocimi F."/>
        </authorList>
    </citation>
    <scope>NUCLEOTIDE SEQUENCE [LARGE SCALE GENOMIC DNA]</scope>
</reference>
<gene>
    <name evidence="4" type="ORF">llap_19486</name>
</gene>
<evidence type="ECO:0000256" key="2">
    <source>
        <dbReference type="ARBA" id="ARBA00023203"/>
    </source>
</evidence>
<dbReference type="PANTHER" id="PTHR11039:SF37">
    <property type="entry name" value="NEBULIN"/>
    <property type="match status" value="1"/>
</dbReference>
<keyword evidence="1" id="KW-0677">Repeat</keyword>
<dbReference type="InterPro" id="IPR000900">
    <property type="entry name" value="Nebulin_repeat"/>
</dbReference>
<evidence type="ECO:0000256" key="3">
    <source>
        <dbReference type="SAM" id="MobiDB-lite"/>
    </source>
</evidence>
<protein>
    <submittedName>
        <fullName evidence="4">Nebulin isoform x12</fullName>
    </submittedName>
</protein>
<keyword evidence="2" id="KW-0009">Actin-binding</keyword>
<dbReference type="AlphaFoldDB" id="A0A2I0T8S5"/>
<dbReference type="Proteomes" id="UP000233556">
    <property type="component" value="Unassembled WGS sequence"/>
</dbReference>
<dbReference type="Pfam" id="PF00880">
    <property type="entry name" value="Nebulin"/>
    <property type="match status" value="2"/>
</dbReference>
<organism evidence="4 5">
    <name type="scientific">Limosa lapponica baueri</name>
    <dbReference type="NCBI Taxonomy" id="1758121"/>
    <lineage>
        <taxon>Eukaryota</taxon>
        <taxon>Metazoa</taxon>
        <taxon>Chordata</taxon>
        <taxon>Craniata</taxon>
        <taxon>Vertebrata</taxon>
        <taxon>Euteleostomi</taxon>
        <taxon>Archelosauria</taxon>
        <taxon>Archosauria</taxon>
        <taxon>Dinosauria</taxon>
        <taxon>Saurischia</taxon>
        <taxon>Theropoda</taxon>
        <taxon>Coelurosauria</taxon>
        <taxon>Aves</taxon>
        <taxon>Neognathae</taxon>
        <taxon>Neoaves</taxon>
        <taxon>Charadriiformes</taxon>
        <taxon>Scolopacidae</taxon>
        <taxon>Limosa</taxon>
    </lineage>
</organism>
<evidence type="ECO:0000256" key="1">
    <source>
        <dbReference type="ARBA" id="ARBA00022737"/>
    </source>
</evidence>
<dbReference type="GO" id="GO:0051015">
    <property type="term" value="F:actin filament binding"/>
    <property type="evidence" value="ECO:0007669"/>
    <property type="project" value="InterPro"/>
</dbReference>
<sequence>MNHMVLYGRAYDNEFKVENVKYKENFSKEMGKKPKYDLKEAKIYKTMKDAHNMASEVKYKADLKKLHKPVTDMSESLIMNHVLSTSQLASAYQYKKQYEKSKGHYHVVPDNLEQVHLREASELQSHKEYRKDLEEGVKGKGLTALEETPDMLRAKNATQILNEIKYKESIGKGTPIPDLPEVKRVKETQKHISSKQEEPLVNL</sequence>
<evidence type="ECO:0000313" key="5">
    <source>
        <dbReference type="Proteomes" id="UP000233556"/>
    </source>
</evidence>
<dbReference type="GO" id="GO:0071691">
    <property type="term" value="P:cardiac muscle thin filament assembly"/>
    <property type="evidence" value="ECO:0007669"/>
    <property type="project" value="TreeGrafter"/>
</dbReference>
<dbReference type="PROSITE" id="PS51216">
    <property type="entry name" value="NEBULIN"/>
    <property type="match status" value="3"/>
</dbReference>
<dbReference type="EMBL" id="KZ515206">
    <property type="protein sequence ID" value="PKU30210.1"/>
    <property type="molecule type" value="Genomic_DNA"/>
</dbReference>
<accession>A0A2I0T8S5</accession>
<dbReference type="InterPro" id="IPR013998">
    <property type="entry name" value="Nebulin-like"/>
</dbReference>
<dbReference type="InterPro" id="IPR055297">
    <property type="entry name" value="NEBU/NEBL"/>
</dbReference>
<name>A0A2I0T8S5_LIMLA</name>
<dbReference type="PRINTS" id="PR00510">
    <property type="entry name" value="NEBULIN"/>
</dbReference>
<dbReference type="SMART" id="SM00227">
    <property type="entry name" value="NEBU"/>
    <property type="match status" value="5"/>
</dbReference>
<dbReference type="OrthoDB" id="10070368at2759"/>